<keyword evidence="1" id="KW-0723">Serine/threonine-protein kinase</keyword>
<evidence type="ECO:0000259" key="2">
    <source>
        <dbReference type="Pfam" id="PF13581"/>
    </source>
</evidence>
<organism evidence="3 4">
    <name type="scientific">Streptomyces phage Darolandstone</name>
    <dbReference type="NCBI Taxonomy" id="2315716"/>
    <lineage>
        <taxon>Viruses</taxon>
        <taxon>Duplodnaviria</taxon>
        <taxon>Heunggongvirae</taxon>
        <taxon>Uroviricota</taxon>
        <taxon>Caudoviricetes</taxon>
        <taxon>Raleighvirus</taxon>
        <taxon>Raleighvirus darolandstone</taxon>
    </lineage>
</organism>
<dbReference type="Gene3D" id="3.30.565.10">
    <property type="entry name" value="Histidine kinase-like ATPase, C-terminal domain"/>
    <property type="match status" value="1"/>
</dbReference>
<name>A0A386KKM8_9CAUD</name>
<dbReference type="InterPro" id="IPR050267">
    <property type="entry name" value="Anti-sigma-factor_SerPK"/>
</dbReference>
<dbReference type="InterPro" id="IPR003594">
    <property type="entry name" value="HATPase_dom"/>
</dbReference>
<keyword evidence="4" id="KW-1185">Reference proteome</keyword>
<reference evidence="3 4" key="1">
    <citation type="submission" date="2018-08" db="EMBL/GenBank/DDBJ databases">
        <authorList>
            <person name="Amani N.Z."/>
            <person name="Ambroziak M.E."/>
            <person name="Biju A."/>
            <person name="Bushnell W."/>
            <person name="Calia C.N."/>
            <person name="Chen Y.J."/>
            <person name="Hill L.T."/>
            <person name="Karpinska S."/>
            <person name="Martinez K.C."/>
            <person name="Medwid J.R."/>
            <person name="Nguyen C."/>
            <person name="Oliver A."/>
            <person name="Pham J.P."/>
            <person name="Ramsey M.R."/>
            <person name="Ravi S."/>
            <person name="Sardina J.R."/>
            <person name="Senecal S.L."/>
            <person name="Sheen J."/>
            <person name="Shende N.V."/>
            <person name="Shi C.Y."/>
            <person name="Stuart L.C."/>
            <person name="Vu L."/>
            <person name="Wang L.Q."/>
            <person name="West L.J."/>
            <person name="Westgaard A.C."/>
            <person name="Liu R.B."/>
            <person name="Pierce E.C."/>
            <person name="Mohan S."/>
            <person name="Pogliano J."/>
            <person name="Delesalle V.A."/>
            <person name="Garlena R.A."/>
            <person name="Russell D.A."/>
            <person name="Pope W.H."/>
            <person name="Jacobs-Sera D."/>
            <person name="Hatfull G.F."/>
        </authorList>
    </citation>
    <scope>NUCLEOTIDE SEQUENCE [LARGE SCALE GENOMIC DNA]</scope>
</reference>
<proteinExistence type="predicted"/>
<dbReference type="RefSeq" id="YP_009812938.1">
    <property type="nucleotide sequence ID" value="NC_048072.1"/>
</dbReference>
<evidence type="ECO:0000256" key="1">
    <source>
        <dbReference type="ARBA" id="ARBA00022527"/>
    </source>
</evidence>
<dbReference type="InterPro" id="IPR036890">
    <property type="entry name" value="HATPase_C_sf"/>
</dbReference>
<dbReference type="Pfam" id="PF13581">
    <property type="entry name" value="HATPase_c_2"/>
    <property type="match status" value="1"/>
</dbReference>
<dbReference type="EMBL" id="MH825699">
    <property type="protein sequence ID" value="AYD86218.1"/>
    <property type="molecule type" value="Genomic_DNA"/>
</dbReference>
<dbReference type="SUPFAM" id="SSF55874">
    <property type="entry name" value="ATPase domain of HSP90 chaperone/DNA topoisomerase II/histidine kinase"/>
    <property type="match status" value="1"/>
</dbReference>
<dbReference type="PANTHER" id="PTHR35526">
    <property type="entry name" value="ANTI-SIGMA-F FACTOR RSBW-RELATED"/>
    <property type="match status" value="1"/>
</dbReference>
<feature type="domain" description="Histidine kinase/HSP90-like ATPase" evidence="2">
    <location>
        <begin position="30"/>
        <end position="124"/>
    </location>
</feature>
<dbReference type="Proteomes" id="UP000282247">
    <property type="component" value="Segment"/>
</dbReference>
<dbReference type="PANTHER" id="PTHR35526:SF3">
    <property type="entry name" value="ANTI-SIGMA-F FACTOR RSBW"/>
    <property type="match status" value="1"/>
</dbReference>
<gene>
    <name evidence="3" type="primary">27</name>
    <name evidence="3" type="ORF">SEA_DAROLANDSTONE_27</name>
</gene>
<evidence type="ECO:0000313" key="4">
    <source>
        <dbReference type="Proteomes" id="UP000282247"/>
    </source>
</evidence>
<keyword evidence="3" id="KW-0418">Kinase</keyword>
<sequence length="147" mass="16126">MIELRRAGLPACCTPAVGPPPILLLAGEYQSAKAARDFVREFVTYHVPGASEDHVFTAVLVACELVTNSIRYGTEPEDSVRVVLDADESRTRIEVHDPVRRVPKVRPESEHRDRGRGLIILNALCPGAWGIDDIPMGKSVWAEVKAS</sequence>
<accession>A0A386KKM8</accession>
<dbReference type="GO" id="GO:0004674">
    <property type="term" value="F:protein serine/threonine kinase activity"/>
    <property type="evidence" value="ECO:0007669"/>
    <property type="project" value="UniProtKB-KW"/>
</dbReference>
<protein>
    <submittedName>
        <fullName evidence="3">Histidine kinase</fullName>
    </submittedName>
</protein>
<dbReference type="GeneID" id="55004011"/>
<evidence type="ECO:0000313" key="3">
    <source>
        <dbReference type="EMBL" id="AYD86218.1"/>
    </source>
</evidence>
<dbReference type="KEGG" id="vg:55004011"/>
<keyword evidence="3" id="KW-0808">Transferase</keyword>
<dbReference type="CDD" id="cd16936">
    <property type="entry name" value="HATPase_RsbW-like"/>
    <property type="match status" value="1"/>
</dbReference>